<evidence type="ECO:0000313" key="2">
    <source>
        <dbReference type="Proteomes" id="UP000253740"/>
    </source>
</evidence>
<protein>
    <submittedName>
        <fullName evidence="1">Methyltransferase type 12 domain protein</fullName>
    </submittedName>
</protein>
<dbReference type="Pfam" id="PF13489">
    <property type="entry name" value="Methyltransf_23"/>
    <property type="match status" value="1"/>
</dbReference>
<reference evidence="1" key="1">
    <citation type="submission" date="2015-08" db="EMBL/GenBank/DDBJ databases">
        <title>Complete DNA Sequence of Pseudomonas syringae pv. actinidiae, the Causal Agent of Kiwifruit Canker Disease.</title>
        <authorList>
            <person name="Rikkerink E.H.A."/>
            <person name="Fineran P.C."/>
        </authorList>
    </citation>
    <scope>NUCLEOTIDE SEQUENCE</scope>
    <source>
        <strain evidence="1">SkMP5</strain>
    </source>
</reference>
<dbReference type="InterPro" id="IPR029063">
    <property type="entry name" value="SAM-dependent_MTases_sf"/>
</dbReference>
<keyword evidence="1" id="KW-0489">Methyltransferase</keyword>
<keyword evidence="2" id="KW-1185">Reference proteome</keyword>
<dbReference type="CDD" id="cd02440">
    <property type="entry name" value="AdoMet_MTases"/>
    <property type="match status" value="1"/>
</dbReference>
<dbReference type="OrthoDB" id="5565939at2"/>
<gene>
    <name evidence="1" type="ORF">MBSD_n1107</name>
</gene>
<dbReference type="Gene3D" id="3.40.50.150">
    <property type="entry name" value="Vaccinia Virus protein VP39"/>
    <property type="match status" value="1"/>
</dbReference>
<dbReference type="RefSeq" id="WP_062535925.1">
    <property type="nucleotide sequence ID" value="NZ_DF970177.1"/>
</dbReference>
<dbReference type="EMBL" id="DF970177">
    <property type="protein sequence ID" value="GAP65816.1"/>
    <property type="molecule type" value="Genomic_DNA"/>
</dbReference>
<dbReference type="GO" id="GO:0008168">
    <property type="term" value="F:methyltransferase activity"/>
    <property type="evidence" value="ECO:0007669"/>
    <property type="project" value="UniProtKB-KW"/>
</dbReference>
<proteinExistence type="predicted"/>
<dbReference type="Proteomes" id="UP000253740">
    <property type="component" value="Unassembled WGS sequence"/>
</dbReference>
<dbReference type="AlphaFoldDB" id="A0A0K8QM76"/>
<evidence type="ECO:0000313" key="1">
    <source>
        <dbReference type="EMBL" id="GAP65816.1"/>
    </source>
</evidence>
<keyword evidence="1" id="KW-0808">Transferase</keyword>
<organism evidence="1">
    <name type="scientific">Mizugakiibacter sediminis</name>
    <dbReference type="NCBI Taxonomy" id="1475481"/>
    <lineage>
        <taxon>Bacteria</taxon>
        <taxon>Pseudomonadati</taxon>
        <taxon>Pseudomonadota</taxon>
        <taxon>Gammaproteobacteria</taxon>
        <taxon>Lysobacterales</taxon>
        <taxon>Rhodanobacteraceae</taxon>
        <taxon>Mizugakiibacter</taxon>
    </lineage>
</organism>
<dbReference type="GO" id="GO:0032259">
    <property type="term" value="P:methylation"/>
    <property type="evidence" value="ECO:0007669"/>
    <property type="project" value="UniProtKB-KW"/>
</dbReference>
<sequence length="217" mass="23869">MSSTDVAIARIVRRLPSPGLRGYARGKLRIDPVYAEVARLLAGSPLALLDIGCGMGLLGAYLREHGWHGDYLGIDNDPRKIAAGRAAAAGLLPPLRLQVGDDGDLPAFSGNVALLDVLHYLPAARQRALLAVAATRIAPDGLLLIRNVLRDRSWRYHATVFEEHLLRLSRWMRVGAVHFPRLDEIRAPLQAAGFAVEHRPLWGRTPFNSYLLLARRA</sequence>
<dbReference type="STRING" id="1475481.GCA_000953855_01127"/>
<dbReference type="SUPFAM" id="SSF53335">
    <property type="entry name" value="S-adenosyl-L-methionine-dependent methyltransferases"/>
    <property type="match status" value="1"/>
</dbReference>
<name>A0A0K8QM76_9GAMM</name>
<accession>A0A0K8QM76</accession>